<evidence type="ECO:0000313" key="11">
    <source>
        <dbReference type="Proteomes" id="UP000029227"/>
    </source>
</evidence>
<dbReference type="InterPro" id="IPR005118">
    <property type="entry name" value="TRCF_C"/>
</dbReference>
<dbReference type="Pfam" id="PF00270">
    <property type="entry name" value="DEAD"/>
    <property type="match status" value="1"/>
</dbReference>
<evidence type="ECO:0000256" key="5">
    <source>
        <dbReference type="ARBA" id="ARBA00022840"/>
    </source>
</evidence>
<dbReference type="Gene3D" id="3.40.50.300">
    <property type="entry name" value="P-loop containing nucleotide triphosphate hydrolases"/>
    <property type="match status" value="2"/>
</dbReference>
<dbReference type="PROSITE" id="PS51194">
    <property type="entry name" value="HELICASE_CTER"/>
    <property type="match status" value="1"/>
</dbReference>
<dbReference type="EMBL" id="BBMN01000006">
    <property type="protein sequence ID" value="GAL05132.1"/>
    <property type="molecule type" value="Genomic_DNA"/>
</dbReference>
<dbReference type="GO" id="GO:0003677">
    <property type="term" value="F:DNA binding"/>
    <property type="evidence" value="ECO:0007669"/>
    <property type="project" value="UniProtKB-KW"/>
</dbReference>
<keyword evidence="2" id="KW-0227">DNA damage</keyword>
<proteinExistence type="predicted"/>
<keyword evidence="1" id="KW-0547">Nucleotide-binding</keyword>
<evidence type="ECO:0000256" key="6">
    <source>
        <dbReference type="ARBA" id="ARBA00023125"/>
    </source>
</evidence>
<dbReference type="AlphaFoldDB" id="A0A090RC30"/>
<dbReference type="InterPro" id="IPR027417">
    <property type="entry name" value="P-loop_NTPase"/>
</dbReference>
<dbReference type="PANTHER" id="PTHR47964">
    <property type="entry name" value="ATP-DEPENDENT DNA HELICASE HOMOLOG RECG, CHLOROPLASTIC"/>
    <property type="match status" value="1"/>
</dbReference>
<keyword evidence="6" id="KW-0238">DNA-binding</keyword>
<evidence type="ECO:0000256" key="4">
    <source>
        <dbReference type="ARBA" id="ARBA00022806"/>
    </source>
</evidence>
<dbReference type="PANTHER" id="PTHR47964:SF1">
    <property type="entry name" value="ATP-DEPENDENT DNA HELICASE HOMOLOG RECG, CHLOROPLASTIC"/>
    <property type="match status" value="1"/>
</dbReference>
<dbReference type="FunFam" id="3.40.50.300:FF:000300">
    <property type="entry name" value="Transcription-repair-coupling factor"/>
    <property type="match status" value="1"/>
</dbReference>
<evidence type="ECO:0000256" key="3">
    <source>
        <dbReference type="ARBA" id="ARBA00022801"/>
    </source>
</evidence>
<evidence type="ECO:0000256" key="1">
    <source>
        <dbReference type="ARBA" id="ARBA00022741"/>
    </source>
</evidence>
<dbReference type="Proteomes" id="UP000029227">
    <property type="component" value="Unassembled WGS sequence"/>
</dbReference>
<dbReference type="GO" id="GO:0003678">
    <property type="term" value="F:DNA helicase activity"/>
    <property type="evidence" value="ECO:0007669"/>
    <property type="project" value="TreeGrafter"/>
</dbReference>
<evidence type="ECO:0000313" key="10">
    <source>
        <dbReference type="EMBL" id="GAL05132.1"/>
    </source>
</evidence>
<feature type="domain" description="Helicase C-terminal" evidence="9">
    <location>
        <begin position="100"/>
        <end position="253"/>
    </location>
</feature>
<feature type="domain" description="Helicase ATP-binding" evidence="8">
    <location>
        <begin position="1"/>
        <end position="78"/>
    </location>
</feature>
<protein>
    <submittedName>
        <fullName evidence="10">Transcription-repair coupling factor</fullName>
    </submittedName>
</protein>
<keyword evidence="5" id="KW-0067">ATP-binding</keyword>
<evidence type="ECO:0000259" key="9">
    <source>
        <dbReference type="PROSITE" id="PS51194"/>
    </source>
</evidence>
<dbReference type="GO" id="GO:0005524">
    <property type="term" value="F:ATP binding"/>
    <property type="evidence" value="ECO:0007669"/>
    <property type="project" value="UniProtKB-KW"/>
</dbReference>
<dbReference type="SMART" id="SM00982">
    <property type="entry name" value="TRCF"/>
    <property type="match status" value="1"/>
</dbReference>
<keyword evidence="7" id="KW-0234">DNA repair</keyword>
<dbReference type="GO" id="GO:0016787">
    <property type="term" value="F:hydrolase activity"/>
    <property type="evidence" value="ECO:0007669"/>
    <property type="project" value="UniProtKB-KW"/>
</dbReference>
<keyword evidence="3" id="KW-0378">Hydrolase</keyword>
<dbReference type="SMART" id="SM00490">
    <property type="entry name" value="HELICc"/>
    <property type="match status" value="1"/>
</dbReference>
<dbReference type="STRING" id="754436.JCM19237_3515"/>
<evidence type="ECO:0000259" key="8">
    <source>
        <dbReference type="PROSITE" id="PS51192"/>
    </source>
</evidence>
<dbReference type="GO" id="GO:0006281">
    <property type="term" value="P:DNA repair"/>
    <property type="evidence" value="ECO:0007669"/>
    <property type="project" value="UniProtKB-KW"/>
</dbReference>
<reference evidence="10 11" key="1">
    <citation type="journal article" date="2014" name="Genome Announc.">
        <title>Draft Genome Sequences of Two Vibrionaceae Species, Vibrio ponticus C121 and Photobacterium aphoticum C119, Isolated as Coral Reef Microbiota.</title>
        <authorList>
            <person name="Al-saari N."/>
            <person name="Meirelles P.M."/>
            <person name="Mino S."/>
            <person name="Suda W."/>
            <person name="Oshima K."/>
            <person name="Hattori M."/>
            <person name="Ohkuma M."/>
            <person name="Thompson F.L."/>
            <person name="Gomez-Gil B."/>
            <person name="Sawabe T."/>
            <person name="Sawabe T."/>
        </authorList>
    </citation>
    <scope>NUCLEOTIDE SEQUENCE [LARGE SCALE GENOMIC DNA]</scope>
    <source>
        <strain evidence="10 11">JCM 19237</strain>
    </source>
</reference>
<name>A0A090RC30_9GAMM</name>
<dbReference type="Pfam" id="PF00271">
    <property type="entry name" value="Helicase_C"/>
    <property type="match status" value="1"/>
</dbReference>
<dbReference type="SUPFAM" id="SSF143517">
    <property type="entry name" value="TRCF domain-like"/>
    <property type="match status" value="1"/>
</dbReference>
<evidence type="ECO:0000256" key="2">
    <source>
        <dbReference type="ARBA" id="ARBA00022763"/>
    </source>
</evidence>
<dbReference type="Gene3D" id="3.90.1150.50">
    <property type="entry name" value="Transcription-repair-coupling factor, D7 domain"/>
    <property type="match status" value="1"/>
</dbReference>
<dbReference type="InterPro" id="IPR011545">
    <property type="entry name" value="DEAD/DEAH_box_helicase_dom"/>
</dbReference>
<dbReference type="InterPro" id="IPR047112">
    <property type="entry name" value="RecG/Mfd"/>
</dbReference>
<gene>
    <name evidence="10" type="ORF">JCM19237_3515</name>
</gene>
<dbReference type="eggNOG" id="COG1197">
    <property type="taxonomic scope" value="Bacteria"/>
</dbReference>
<dbReference type="InterPro" id="IPR014001">
    <property type="entry name" value="Helicase_ATP-bd"/>
</dbReference>
<comment type="caution">
    <text evidence="10">The sequence shown here is derived from an EMBL/GenBank/DDBJ whole genome shotgun (WGS) entry which is preliminary data.</text>
</comment>
<dbReference type="InterPro" id="IPR001650">
    <property type="entry name" value="Helicase_C-like"/>
</dbReference>
<dbReference type="PROSITE" id="PS51192">
    <property type="entry name" value="HELICASE_ATP_BIND_1"/>
    <property type="match status" value="1"/>
</dbReference>
<dbReference type="SUPFAM" id="SSF52540">
    <property type="entry name" value="P-loop containing nucleoside triphosphate hydrolases"/>
    <property type="match status" value="2"/>
</dbReference>
<organism evidence="10 11">
    <name type="scientific">Photobacterium aphoticum</name>
    <dbReference type="NCBI Taxonomy" id="754436"/>
    <lineage>
        <taxon>Bacteria</taxon>
        <taxon>Pseudomonadati</taxon>
        <taxon>Pseudomonadota</taxon>
        <taxon>Gammaproteobacteria</taxon>
        <taxon>Vibrionales</taxon>
        <taxon>Vibrionaceae</taxon>
        <taxon>Photobacterium</taxon>
    </lineage>
</organism>
<keyword evidence="4" id="KW-0347">Helicase</keyword>
<dbReference type="InterPro" id="IPR037235">
    <property type="entry name" value="TRCF-like_C_D7"/>
</dbReference>
<sequence>MAEGKIDILIGTHKLLNASLDYHDLGLLIVDEEHRFGVRQKEKLKALRADVDILTLTATPIPRTLNMAMSGMRDLSIIATPPARRLAIKTFVRESDDALVREAVLREVMRGGQVYFLHNDVDSIEKMTEDLSKLIPEARVTFAHGQMRERELERIMSDFYHQRFNLLVCTTIIETGIDVPTANTIIINRADHLGLAQLHQLRGRVGRSHHQAYAYLLTPHPKRMTKDAVKRLEAISSLEDLGAGFTLATHDLEIRGAGELLGDEQSGQIQSVGFTLFMEMLEQAVESLKEGKEPALDDLLRQQTEVELRLPALLPDDFIPDINTRLSLYKRIASADSENALAELKVELIDRFGLLPEATTNLLALNTIKLKAAGIGVRKIEAGEKGGFIEFNQNASINRDFWSAYCNRSHSITGWKAQLSSKSWRQ</sequence>
<evidence type="ECO:0000256" key="7">
    <source>
        <dbReference type="ARBA" id="ARBA00023204"/>
    </source>
</evidence>
<accession>A0A090RC30</accession>
<dbReference type="Pfam" id="PF03461">
    <property type="entry name" value="TRCF"/>
    <property type="match status" value="1"/>
</dbReference>